<dbReference type="EMBL" id="LQPR01000084">
    <property type="protein sequence ID" value="ORW64118.1"/>
    <property type="molecule type" value="Genomic_DNA"/>
</dbReference>
<keyword evidence="3" id="KW-1185">Reference proteome</keyword>
<dbReference type="RefSeq" id="WP_085258521.1">
    <property type="nucleotide sequence ID" value="NZ_AP022573.1"/>
</dbReference>
<dbReference type="AlphaFoldDB" id="A0AAJ3NLE4"/>
<keyword evidence="1" id="KW-0472">Membrane</keyword>
<comment type="caution">
    <text evidence="2">The sequence shown here is derived from an EMBL/GenBank/DDBJ whole genome shotgun (WGS) entry which is preliminary data.</text>
</comment>
<organism evidence="2 3">
    <name type="scientific">Mycobacterium saskatchewanense</name>
    <dbReference type="NCBI Taxonomy" id="220927"/>
    <lineage>
        <taxon>Bacteria</taxon>
        <taxon>Bacillati</taxon>
        <taxon>Actinomycetota</taxon>
        <taxon>Actinomycetes</taxon>
        <taxon>Mycobacteriales</taxon>
        <taxon>Mycobacteriaceae</taxon>
        <taxon>Mycobacterium</taxon>
        <taxon>Mycobacterium simiae complex</taxon>
    </lineage>
</organism>
<name>A0AAJ3NLE4_9MYCO</name>
<evidence type="ECO:0000313" key="3">
    <source>
        <dbReference type="Proteomes" id="UP000193387"/>
    </source>
</evidence>
<reference evidence="2 3" key="1">
    <citation type="submission" date="2016-01" db="EMBL/GenBank/DDBJ databases">
        <title>The new phylogeny of the genus Mycobacterium.</title>
        <authorList>
            <person name="Tarcisio F."/>
            <person name="Conor M."/>
            <person name="Antonella G."/>
            <person name="Elisabetta G."/>
            <person name="Giulia F.S."/>
            <person name="Sara T."/>
            <person name="Anna F."/>
            <person name="Clotilde B."/>
            <person name="Roberto B."/>
            <person name="Veronica D.S."/>
            <person name="Fabio R."/>
            <person name="Monica P."/>
            <person name="Olivier J."/>
            <person name="Enrico T."/>
            <person name="Nicola S."/>
        </authorList>
    </citation>
    <scope>NUCLEOTIDE SEQUENCE [LARGE SCALE GENOMIC DNA]</scope>
    <source>
        <strain evidence="2 3">DSM 44616</strain>
    </source>
</reference>
<feature type="transmembrane region" description="Helical" evidence="1">
    <location>
        <begin position="34"/>
        <end position="53"/>
    </location>
</feature>
<protein>
    <submittedName>
        <fullName evidence="2">Uncharacterized protein</fullName>
    </submittedName>
</protein>
<keyword evidence="1" id="KW-0812">Transmembrane</keyword>
<accession>A0AAJ3NLE4</accession>
<gene>
    <name evidence="2" type="ORF">AWC23_26050</name>
</gene>
<evidence type="ECO:0000313" key="2">
    <source>
        <dbReference type="EMBL" id="ORW64118.1"/>
    </source>
</evidence>
<sequence>MSKALAKVLHTAAVLLVVASGVCAFAALVAGSPLQFGVALALCGAGWIAVDYIERAIDRRRRAIPAVRVNPGYGSVRVVYVGGPKARPFVGPAAAPRIRREPVRVS</sequence>
<proteinExistence type="predicted"/>
<keyword evidence="1" id="KW-1133">Transmembrane helix</keyword>
<evidence type="ECO:0000256" key="1">
    <source>
        <dbReference type="SAM" id="Phobius"/>
    </source>
</evidence>
<dbReference type="Proteomes" id="UP000193387">
    <property type="component" value="Unassembled WGS sequence"/>
</dbReference>